<dbReference type="InterPro" id="IPR000160">
    <property type="entry name" value="GGDEF_dom"/>
</dbReference>
<dbReference type="InterPro" id="IPR050469">
    <property type="entry name" value="Diguanylate_Cyclase"/>
</dbReference>
<dbReference type="GO" id="GO:1902201">
    <property type="term" value="P:negative regulation of bacterial-type flagellum-dependent cell motility"/>
    <property type="evidence" value="ECO:0007669"/>
    <property type="project" value="TreeGrafter"/>
</dbReference>
<evidence type="ECO:0000259" key="1">
    <source>
        <dbReference type="PROSITE" id="PS50887"/>
    </source>
</evidence>
<dbReference type="InterPro" id="IPR029016">
    <property type="entry name" value="GAF-like_dom_sf"/>
</dbReference>
<gene>
    <name evidence="2" type="ORF">SAMN05216353_15119</name>
</gene>
<dbReference type="CDD" id="cd01949">
    <property type="entry name" value="GGDEF"/>
    <property type="match status" value="1"/>
</dbReference>
<dbReference type="GO" id="GO:0052621">
    <property type="term" value="F:diguanylate cyclase activity"/>
    <property type="evidence" value="ECO:0007669"/>
    <property type="project" value="TreeGrafter"/>
</dbReference>
<evidence type="ECO:0000313" key="2">
    <source>
        <dbReference type="EMBL" id="SFG52369.1"/>
    </source>
</evidence>
<accession>A0A1I2SKV8</accession>
<dbReference type="PROSITE" id="PS50887">
    <property type="entry name" value="GGDEF"/>
    <property type="match status" value="1"/>
</dbReference>
<dbReference type="AlphaFoldDB" id="A0A1I2SKV8"/>
<dbReference type="RefSeq" id="WP_089754304.1">
    <property type="nucleotide sequence ID" value="NZ_FOOG01000051.1"/>
</dbReference>
<dbReference type="NCBIfam" id="TIGR00254">
    <property type="entry name" value="GGDEF"/>
    <property type="match status" value="1"/>
</dbReference>
<dbReference type="GO" id="GO:0043709">
    <property type="term" value="P:cell adhesion involved in single-species biofilm formation"/>
    <property type="evidence" value="ECO:0007669"/>
    <property type="project" value="TreeGrafter"/>
</dbReference>
<proteinExistence type="predicted"/>
<dbReference type="InterPro" id="IPR043128">
    <property type="entry name" value="Rev_trsase/Diguanyl_cyclase"/>
</dbReference>
<dbReference type="SUPFAM" id="SSF55781">
    <property type="entry name" value="GAF domain-like"/>
    <property type="match status" value="2"/>
</dbReference>
<dbReference type="Gene3D" id="3.30.450.40">
    <property type="match status" value="2"/>
</dbReference>
<feature type="domain" description="GGDEF" evidence="1">
    <location>
        <begin position="489"/>
        <end position="617"/>
    </location>
</feature>
<dbReference type="InterPro" id="IPR029787">
    <property type="entry name" value="Nucleotide_cyclase"/>
</dbReference>
<name>A0A1I2SKV8_9BACI</name>
<reference evidence="3" key="1">
    <citation type="submission" date="2016-10" db="EMBL/GenBank/DDBJ databases">
        <authorList>
            <person name="Varghese N."/>
            <person name="Submissions S."/>
        </authorList>
    </citation>
    <scope>NUCLEOTIDE SEQUENCE [LARGE SCALE GENOMIC DNA]</scope>
    <source>
        <strain evidence="3">FP5</strain>
    </source>
</reference>
<dbReference type="OrthoDB" id="9759607at2"/>
<dbReference type="GO" id="GO:0005886">
    <property type="term" value="C:plasma membrane"/>
    <property type="evidence" value="ECO:0007669"/>
    <property type="project" value="TreeGrafter"/>
</dbReference>
<keyword evidence="3" id="KW-1185">Reference proteome</keyword>
<dbReference type="EMBL" id="FOOG01000051">
    <property type="protein sequence ID" value="SFG52369.1"/>
    <property type="molecule type" value="Genomic_DNA"/>
</dbReference>
<protein>
    <submittedName>
        <fullName evidence="2">Diguanylate cyclase (GGDEF) domain-containing protein</fullName>
    </submittedName>
</protein>
<dbReference type="PANTHER" id="PTHR45138">
    <property type="entry name" value="REGULATORY COMPONENTS OF SENSORY TRANSDUCTION SYSTEM"/>
    <property type="match status" value="1"/>
</dbReference>
<dbReference type="Pfam" id="PF00990">
    <property type="entry name" value="GGDEF"/>
    <property type="match status" value="1"/>
</dbReference>
<dbReference type="Proteomes" id="UP000198897">
    <property type="component" value="Unassembled WGS sequence"/>
</dbReference>
<dbReference type="SMART" id="SM00267">
    <property type="entry name" value="GGDEF"/>
    <property type="match status" value="1"/>
</dbReference>
<sequence length="618" mass="70024">MMCSATNQLLIQHIQNDFFNLLTNSIGCSYEKFIIEVADILKTQLDVPVVSVYLRKEGQEAYRLYSNLPDVGLELKKCFLIEQTEGSIRDLIVQSFTSLDVRVIPLEKNSKTIGYIVFGFEAFHCYKDRLLGEISIEVVKCLSKAEFDHNISDEKTRYELLYNLTSKFNSSTDMNMIIRETIRTLKDNDPGLTYTLWLSQDISVDRDLPVKELSYDYDLPLESSSQAFMTGKMQIEGDSHNGPLKLYAPLKGKQGVYGVLEVLHPFHIHLPKKECDLVELIGSTVGDAIENVQLYQQSRKLNSDLQLINSTSQKLNSNTRLTEKISYMSSTLAESFQADEVGFVTFNECNHDENIILEGSSPYFETADSQLLISMVKQRVHKEKDDVFIGNLSSKNNKYCEKYKSIMAVRMTDYEQLDGLAIVLHKQSYFFSFDSFKLLQSLIHHSTLAFANSMLREELEKTVVTDYLTKLHSRNYLDKCVEGHTLNDKCGTFILFDIDNFKGINDTYGHQKGDEVLCQTAEAIQSALKGRGMAARWGGEELAVYIPGMICEEAFQVADSIRREIFRVTSPSVTVSCGVSSWNANQPSNGKELVRRADEALYKAKEAGKNQIVMAETT</sequence>
<dbReference type="SUPFAM" id="SSF55073">
    <property type="entry name" value="Nucleotide cyclase"/>
    <property type="match status" value="1"/>
</dbReference>
<dbReference type="FunFam" id="3.30.70.270:FF:000001">
    <property type="entry name" value="Diguanylate cyclase domain protein"/>
    <property type="match status" value="1"/>
</dbReference>
<dbReference type="PANTHER" id="PTHR45138:SF9">
    <property type="entry name" value="DIGUANYLATE CYCLASE DGCM-RELATED"/>
    <property type="match status" value="1"/>
</dbReference>
<dbReference type="Gene3D" id="3.30.70.270">
    <property type="match status" value="1"/>
</dbReference>
<organism evidence="2 3">
    <name type="scientific">Halobacillus alkaliphilus</name>
    <dbReference type="NCBI Taxonomy" id="396056"/>
    <lineage>
        <taxon>Bacteria</taxon>
        <taxon>Bacillati</taxon>
        <taxon>Bacillota</taxon>
        <taxon>Bacilli</taxon>
        <taxon>Bacillales</taxon>
        <taxon>Bacillaceae</taxon>
        <taxon>Halobacillus</taxon>
    </lineage>
</organism>
<evidence type="ECO:0000313" key="3">
    <source>
        <dbReference type="Proteomes" id="UP000198897"/>
    </source>
</evidence>